<dbReference type="AlphaFoldDB" id="A0AAX1QBM6"/>
<evidence type="ECO:0000313" key="9">
    <source>
        <dbReference type="EMBL" id="RAS79612.1"/>
    </source>
</evidence>
<dbReference type="InterPro" id="IPR036388">
    <property type="entry name" value="WH-like_DNA-bd_sf"/>
</dbReference>
<dbReference type="GO" id="GO:0003700">
    <property type="term" value="F:DNA-binding transcription factor activity"/>
    <property type="evidence" value="ECO:0007669"/>
    <property type="project" value="InterPro"/>
</dbReference>
<comment type="similarity">
    <text evidence="1">Belongs to the Fur family.</text>
</comment>
<dbReference type="PANTHER" id="PTHR33202:SF8">
    <property type="entry name" value="PEROXIDE-RESPONSIVE REPRESSOR PERR"/>
    <property type="match status" value="1"/>
</dbReference>
<dbReference type="Gene3D" id="1.10.10.10">
    <property type="entry name" value="Winged helix-like DNA-binding domain superfamily/Winged helix DNA-binding domain"/>
    <property type="match status" value="1"/>
</dbReference>
<gene>
    <name evidence="9" type="ORF">A3864_07310</name>
</gene>
<evidence type="ECO:0000256" key="4">
    <source>
        <dbReference type="ARBA" id="ARBA00023015"/>
    </source>
</evidence>
<dbReference type="GO" id="GO:0008270">
    <property type="term" value="F:zinc ion binding"/>
    <property type="evidence" value="ECO:0007669"/>
    <property type="project" value="TreeGrafter"/>
</dbReference>
<dbReference type="Gene3D" id="3.30.1490.190">
    <property type="match status" value="1"/>
</dbReference>
<organism evidence="9 10">
    <name type="scientific">Priestia endophytica</name>
    <dbReference type="NCBI Taxonomy" id="135735"/>
    <lineage>
        <taxon>Bacteria</taxon>
        <taxon>Bacillati</taxon>
        <taxon>Bacillota</taxon>
        <taxon>Bacilli</taxon>
        <taxon>Bacillales</taxon>
        <taxon>Bacillaceae</taxon>
        <taxon>Priestia</taxon>
    </lineage>
</organism>
<keyword evidence="3 7" id="KW-0862">Zinc</keyword>
<dbReference type="EMBL" id="LVYK01000010">
    <property type="protein sequence ID" value="RAS79612.1"/>
    <property type="molecule type" value="Genomic_DNA"/>
</dbReference>
<evidence type="ECO:0008006" key="11">
    <source>
        <dbReference type="Google" id="ProtNLM"/>
    </source>
</evidence>
<feature type="binding site" evidence="7">
    <location>
        <position position="101"/>
    </location>
    <ligand>
        <name>Zn(2+)</name>
        <dbReference type="ChEBI" id="CHEBI:29105"/>
    </ligand>
</feature>
<evidence type="ECO:0000256" key="5">
    <source>
        <dbReference type="ARBA" id="ARBA00023125"/>
    </source>
</evidence>
<dbReference type="GO" id="GO:0000976">
    <property type="term" value="F:transcription cis-regulatory region binding"/>
    <property type="evidence" value="ECO:0007669"/>
    <property type="project" value="TreeGrafter"/>
</dbReference>
<comment type="cofactor">
    <cofactor evidence="8">
        <name>Mn(2+)</name>
        <dbReference type="ChEBI" id="CHEBI:29035"/>
    </cofactor>
    <cofactor evidence="8">
        <name>Fe(2+)</name>
        <dbReference type="ChEBI" id="CHEBI:29033"/>
    </cofactor>
    <text evidence="8">Binds 1 Mn(2+) or Fe(2+) ion per subunit.</text>
</comment>
<keyword evidence="8" id="KW-0408">Iron</keyword>
<dbReference type="PANTHER" id="PTHR33202">
    <property type="entry name" value="ZINC UPTAKE REGULATION PROTEIN"/>
    <property type="match status" value="1"/>
</dbReference>
<dbReference type="Proteomes" id="UP000250174">
    <property type="component" value="Unassembled WGS sequence"/>
</dbReference>
<evidence type="ECO:0000256" key="7">
    <source>
        <dbReference type="PIRSR" id="PIRSR602481-1"/>
    </source>
</evidence>
<dbReference type="InterPro" id="IPR043135">
    <property type="entry name" value="Fur_C"/>
</dbReference>
<dbReference type="Pfam" id="PF01475">
    <property type="entry name" value="FUR"/>
    <property type="match status" value="1"/>
</dbReference>
<evidence type="ECO:0000256" key="6">
    <source>
        <dbReference type="ARBA" id="ARBA00023163"/>
    </source>
</evidence>
<feature type="binding site" evidence="7">
    <location>
        <position position="141"/>
    </location>
    <ligand>
        <name>Zn(2+)</name>
        <dbReference type="ChEBI" id="CHEBI:29105"/>
    </ligand>
</feature>
<comment type="caution">
    <text evidence="9">The sequence shown here is derived from an EMBL/GenBank/DDBJ whole genome shotgun (WGS) entry which is preliminary data.</text>
</comment>
<dbReference type="GO" id="GO:0045892">
    <property type="term" value="P:negative regulation of DNA-templated transcription"/>
    <property type="evidence" value="ECO:0007669"/>
    <property type="project" value="TreeGrafter"/>
</dbReference>
<accession>A0AAX1QBM6</accession>
<comment type="cofactor">
    <cofactor evidence="7">
        <name>Zn(2+)</name>
        <dbReference type="ChEBI" id="CHEBI:29105"/>
    </cofactor>
    <text evidence="7">Binds 1 zinc ion per subunit.</text>
</comment>
<feature type="binding site" evidence="7">
    <location>
        <position position="104"/>
    </location>
    <ligand>
        <name>Zn(2+)</name>
        <dbReference type="ChEBI" id="CHEBI:29105"/>
    </ligand>
</feature>
<dbReference type="InterPro" id="IPR002481">
    <property type="entry name" value="FUR"/>
</dbReference>
<name>A0AAX1QBM6_9BACI</name>
<keyword evidence="7" id="KW-0479">Metal-binding</keyword>
<keyword evidence="4" id="KW-0805">Transcription regulation</keyword>
<dbReference type="SUPFAM" id="SSF46785">
    <property type="entry name" value="Winged helix' DNA-binding domain"/>
    <property type="match status" value="1"/>
</dbReference>
<sequence>MMKKMNGELDFYKNKLKEKGIKLTPQRAAIIRHLLQTKLPITAERLFQNMAVKFPNVTKKTINTNLALLKDVSVVREITEDAYQSRYEIVTRKLYRYGITCIRCGITLDFSSKEEEMFAKCADMFAGFTPLNLSLTIEGLCADCEQHKVI</sequence>
<reference evidence="9 10" key="1">
    <citation type="submission" date="2016-03" db="EMBL/GenBank/DDBJ databases">
        <title>Comparison of Bacillus endophyticus and B. anthracis characteristics using whole genome sequence analysis and microbiological techniques.</title>
        <authorList>
            <person name="Lekota K.E."/>
            <person name="Mafofo J."/>
            <person name="Rees J."/>
            <person name="Muchadeyi F.C."/>
            <person name="Madoroba E."/>
            <person name="Van Heerden H."/>
        </authorList>
    </citation>
    <scope>NUCLEOTIDE SEQUENCE [LARGE SCALE GENOMIC DNA]</scope>
    <source>
        <strain evidence="9 10">3631_10C</strain>
    </source>
</reference>
<evidence type="ECO:0000256" key="8">
    <source>
        <dbReference type="PIRSR" id="PIRSR602481-2"/>
    </source>
</evidence>
<evidence type="ECO:0000313" key="10">
    <source>
        <dbReference type="Proteomes" id="UP000250174"/>
    </source>
</evidence>
<protein>
    <recommendedName>
        <fullName evidence="11">Ferric uptake regulation protein</fullName>
    </recommendedName>
</protein>
<evidence type="ECO:0000256" key="1">
    <source>
        <dbReference type="ARBA" id="ARBA00007957"/>
    </source>
</evidence>
<keyword evidence="6" id="KW-0804">Transcription</keyword>
<feature type="binding site" evidence="8">
    <location>
        <position position="116"/>
    </location>
    <ligand>
        <name>Fe cation</name>
        <dbReference type="ChEBI" id="CHEBI:24875"/>
    </ligand>
</feature>
<evidence type="ECO:0000256" key="2">
    <source>
        <dbReference type="ARBA" id="ARBA00022491"/>
    </source>
</evidence>
<proteinExistence type="inferred from homology"/>
<keyword evidence="5" id="KW-0238">DNA-binding</keyword>
<dbReference type="InterPro" id="IPR036390">
    <property type="entry name" value="WH_DNA-bd_sf"/>
</dbReference>
<feature type="binding site" evidence="7">
    <location>
        <position position="144"/>
    </location>
    <ligand>
        <name>Zn(2+)</name>
        <dbReference type="ChEBI" id="CHEBI:29105"/>
    </ligand>
</feature>
<dbReference type="GO" id="GO:1900376">
    <property type="term" value="P:regulation of secondary metabolite biosynthetic process"/>
    <property type="evidence" value="ECO:0007669"/>
    <property type="project" value="TreeGrafter"/>
</dbReference>
<evidence type="ECO:0000256" key="3">
    <source>
        <dbReference type="ARBA" id="ARBA00022833"/>
    </source>
</evidence>
<keyword evidence="2" id="KW-0678">Repressor</keyword>